<dbReference type="InterPro" id="IPR000182">
    <property type="entry name" value="GNAT_dom"/>
</dbReference>
<organism evidence="2 3">
    <name type="scientific">Dolichospermum flos-aquae CCAP 1403/13F</name>
    <dbReference type="NCBI Taxonomy" id="315271"/>
    <lineage>
        <taxon>Bacteria</taxon>
        <taxon>Bacillati</taxon>
        <taxon>Cyanobacteriota</taxon>
        <taxon>Cyanophyceae</taxon>
        <taxon>Nostocales</taxon>
        <taxon>Aphanizomenonaceae</taxon>
        <taxon>Dolichospermum</taxon>
    </lineage>
</organism>
<dbReference type="KEGG" id="dfs:HGD76_16990"/>
<feature type="domain" description="N-acetyltransferase" evidence="1">
    <location>
        <begin position="63"/>
        <end position="136"/>
    </location>
</feature>
<dbReference type="AlphaFoldDB" id="A0A6H2C2E6"/>
<dbReference type="GO" id="GO:0016747">
    <property type="term" value="F:acyltransferase activity, transferring groups other than amino-acyl groups"/>
    <property type="evidence" value="ECO:0007669"/>
    <property type="project" value="InterPro"/>
</dbReference>
<name>A0A6H2C2E6_DOLFA</name>
<sequence length="710" mass="82469">MNEQHSIKFRVEEISVDSEYLETIINLGNTNAKTLGFLPFGAFHDLAKENRILGCIASDIGCVGYLLYGINRRHCRVRITHLCVDTNWRNRGIAKLLIDELKIKTKHLNGILLSCRRDYNLDGMWSALGFVARNEKPGKSKKGSILTQWWLDYGHDNLLTNLTYQITDSKLCVAIDANIFFDLVENEKIDEESNESRVLIADWLDSEIELCLTDEINNEINRNPDGKKREKLRTAISHFTLLPCIQEEFDNICQRLRRFFPENMKPSDASDMRQIARVITSQINTPYFITRDKRLLEEIEEEIYQEFNLIIIDPINFIIKLDELRREIEYQPQRLVGTDIEETRVQSGELESIVDLFLDYSQGERKTDFSKKIRYFLSDTKQFKCFTVGKKLLAPIALIVYDRTENEELKIPIFRFRNSNITPTILRRCIFQCFSISASENRQFTRITENFLNDETINSLLEDRFFKIEDGWLRANLAISQNAADVSYYLDNLCKESGKGYEQYLPIVNVLANQDLLHNPEIMADIERMLYPAKITNADIPTFIIPIQLWWAKDLFDKELASEILWGAKEEIALKREVVYYCAKRAMQAPGRILWYVSKSRTGKNSSHIVGAIRACSHIDEIVIGKPKELHKRFRRLGVYSFQDIMETAKNDLDKNIMAVKFSDTELFTNPIKLADINKILGRRISVQSSSKIKSEEFKMLYNVGKQMPI</sequence>
<reference evidence="2 3" key="1">
    <citation type="submission" date="2020-04" db="EMBL/GenBank/DDBJ databases">
        <title>Genome-Wide Identification of 5-Methylcytosine Sites in Bacterial Genomes By High-Throughput Sequencing of MspJI Restriction Fragments.</title>
        <authorList>
            <person name="Wu V."/>
        </authorList>
    </citation>
    <scope>NUCLEOTIDE SEQUENCE [LARGE SCALE GENOMIC DNA]</scope>
    <source>
        <strain evidence="2 3">CCAP 1403/13f</strain>
    </source>
</reference>
<gene>
    <name evidence="2" type="ORF">HGD76_16990</name>
</gene>
<dbReference type="InterPro" id="IPR016181">
    <property type="entry name" value="Acyl_CoA_acyltransferase"/>
</dbReference>
<protein>
    <submittedName>
        <fullName evidence="2">GNAT family N-acetyltransferase</fullName>
    </submittedName>
</protein>
<evidence type="ECO:0000313" key="3">
    <source>
        <dbReference type="Proteomes" id="UP000502433"/>
    </source>
</evidence>
<evidence type="ECO:0000259" key="1">
    <source>
        <dbReference type="Pfam" id="PF13673"/>
    </source>
</evidence>
<dbReference type="Pfam" id="PF13673">
    <property type="entry name" value="Acetyltransf_10"/>
    <property type="match status" value="1"/>
</dbReference>
<proteinExistence type="predicted"/>
<dbReference type="SUPFAM" id="SSF55729">
    <property type="entry name" value="Acyl-CoA N-acyltransferases (Nat)"/>
    <property type="match status" value="1"/>
</dbReference>
<dbReference type="Proteomes" id="UP000502433">
    <property type="component" value="Chromosome"/>
</dbReference>
<dbReference type="CDD" id="cd04301">
    <property type="entry name" value="NAT_SF"/>
    <property type="match status" value="1"/>
</dbReference>
<dbReference type="RefSeq" id="WP_168696489.1">
    <property type="nucleotide sequence ID" value="NZ_CP051206.1"/>
</dbReference>
<dbReference type="EMBL" id="CP051206">
    <property type="protein sequence ID" value="QJB45613.1"/>
    <property type="molecule type" value="Genomic_DNA"/>
</dbReference>
<dbReference type="Gene3D" id="3.40.630.30">
    <property type="match status" value="1"/>
</dbReference>
<evidence type="ECO:0000313" key="2">
    <source>
        <dbReference type="EMBL" id="QJB45613.1"/>
    </source>
</evidence>
<reference evidence="2 3" key="2">
    <citation type="submission" date="2020-04" db="EMBL/GenBank/DDBJ databases">
        <authorList>
            <person name="Fomenkov A."/>
            <person name="Anton B.P."/>
            <person name="Roberts R.J."/>
        </authorList>
    </citation>
    <scope>NUCLEOTIDE SEQUENCE [LARGE SCALE GENOMIC DNA]</scope>
    <source>
        <strain evidence="2 3">CCAP 1403/13f</strain>
    </source>
</reference>
<keyword evidence="2" id="KW-0808">Transferase</keyword>
<accession>A0A6H2C2E6</accession>